<dbReference type="Proteomes" id="UP000830198">
    <property type="component" value="Chromosome"/>
</dbReference>
<reference evidence="1 2" key="1">
    <citation type="submission" date="2022-04" db="EMBL/GenBank/DDBJ databases">
        <title>The arsenic-methylating capacity of Chitinophaga filiformis YT5 during chitin decomposition.</title>
        <authorList>
            <person name="Chen G."/>
            <person name="Liang Y."/>
        </authorList>
    </citation>
    <scope>NUCLEOTIDE SEQUENCE [LARGE SCALE GENOMIC DNA]</scope>
    <source>
        <strain evidence="1 2">YT5</strain>
    </source>
</reference>
<organism evidence="1 2">
    <name type="scientific">Chitinophaga filiformis</name>
    <name type="common">Myxococcus filiformis</name>
    <name type="synonym">Flexibacter filiformis</name>
    <dbReference type="NCBI Taxonomy" id="104663"/>
    <lineage>
        <taxon>Bacteria</taxon>
        <taxon>Pseudomonadati</taxon>
        <taxon>Bacteroidota</taxon>
        <taxon>Chitinophagia</taxon>
        <taxon>Chitinophagales</taxon>
        <taxon>Chitinophagaceae</taxon>
        <taxon>Chitinophaga</taxon>
    </lineage>
</organism>
<dbReference type="EMBL" id="CP095855">
    <property type="protein sequence ID" value="UPK68436.1"/>
    <property type="molecule type" value="Genomic_DNA"/>
</dbReference>
<gene>
    <name evidence="1" type="ORF">MYF79_26125</name>
</gene>
<evidence type="ECO:0000313" key="2">
    <source>
        <dbReference type="Proteomes" id="UP000830198"/>
    </source>
</evidence>
<name>A0ABY4HXA2_CHIFI</name>
<proteinExistence type="predicted"/>
<accession>A0ABY4HXA2</accession>
<dbReference type="RefSeq" id="WP_247810830.1">
    <property type="nucleotide sequence ID" value="NZ_CP095855.1"/>
</dbReference>
<sequence>MQFFSVPFNRKTQDQHSLSFGWEPSFGTAFVLNLYNTGTEIQAVAYEVRPKDRGSIFGFNSRVQKILPFEGYSFTIDLNQWNALVEKVENILSRSSSSTDKSNRCFDGTYYYLEYGDKQVAGHNCEEDTVAALSKYIEQEILATVHELRKAEK</sequence>
<evidence type="ECO:0000313" key="1">
    <source>
        <dbReference type="EMBL" id="UPK68436.1"/>
    </source>
</evidence>
<keyword evidence="2" id="KW-1185">Reference proteome</keyword>
<protein>
    <submittedName>
        <fullName evidence="1">Uncharacterized protein</fullName>
    </submittedName>
</protein>